<comment type="caution">
    <text evidence="3">The sequence shown here is derived from an EMBL/GenBank/DDBJ whole genome shotgun (WGS) entry which is preliminary data.</text>
</comment>
<gene>
    <name evidence="3" type="ORF">BP5796_09885</name>
</gene>
<name>A0A3D8QTN9_9HELO</name>
<feature type="region of interest" description="Disordered" evidence="1">
    <location>
        <begin position="1"/>
        <end position="69"/>
    </location>
</feature>
<accession>A0A3D8QTN9</accession>
<dbReference type="OrthoDB" id="6730379at2759"/>
<keyword evidence="2" id="KW-1133">Transmembrane helix</keyword>
<keyword evidence="2" id="KW-0472">Membrane</keyword>
<evidence type="ECO:0000313" key="3">
    <source>
        <dbReference type="EMBL" id="RDW65193.1"/>
    </source>
</evidence>
<sequence length="233" mass="25798">MAALSTAEEPEKTAVINGLSQGATIDENVEADTTESIKKSDSVVNLSTNGEDGKDDESMNSQKEVKHETPYSVLEEPNRTGRTIRVITIGTGASALNLAHDITTSPLDIQLVIYATGPEILQYFKDLAEQNDLVKYIRLKHKVILAYGAGIRIRPQTFQSWNAPLYYHGRLMVAIMYGLAACTLVAIRVINIVENRRRDALAESAEGMAAEDHLGTEFLDLTDFQQPRMRYVL</sequence>
<dbReference type="AlphaFoldDB" id="A0A3D8QTN9"/>
<dbReference type="InterPro" id="IPR036188">
    <property type="entry name" value="FAD/NAD-bd_sf"/>
</dbReference>
<dbReference type="EMBL" id="PDLN01000015">
    <property type="protein sequence ID" value="RDW65193.1"/>
    <property type="molecule type" value="Genomic_DNA"/>
</dbReference>
<evidence type="ECO:0000256" key="2">
    <source>
        <dbReference type="SAM" id="Phobius"/>
    </source>
</evidence>
<dbReference type="Proteomes" id="UP000256328">
    <property type="component" value="Unassembled WGS sequence"/>
</dbReference>
<protein>
    <submittedName>
        <fullName evidence="3">Uncharacterized protein</fullName>
    </submittedName>
</protein>
<keyword evidence="4" id="KW-1185">Reference proteome</keyword>
<evidence type="ECO:0000313" key="4">
    <source>
        <dbReference type="Proteomes" id="UP000256328"/>
    </source>
</evidence>
<feature type="transmembrane region" description="Helical" evidence="2">
    <location>
        <begin position="165"/>
        <end position="190"/>
    </location>
</feature>
<proteinExistence type="predicted"/>
<dbReference type="Gene3D" id="3.50.50.60">
    <property type="entry name" value="FAD/NAD(P)-binding domain"/>
    <property type="match status" value="1"/>
</dbReference>
<organism evidence="3 4">
    <name type="scientific">Coleophoma crateriformis</name>
    <dbReference type="NCBI Taxonomy" id="565419"/>
    <lineage>
        <taxon>Eukaryota</taxon>
        <taxon>Fungi</taxon>
        <taxon>Dikarya</taxon>
        <taxon>Ascomycota</taxon>
        <taxon>Pezizomycotina</taxon>
        <taxon>Leotiomycetes</taxon>
        <taxon>Helotiales</taxon>
        <taxon>Dermateaceae</taxon>
        <taxon>Coleophoma</taxon>
    </lineage>
</organism>
<keyword evidence="2" id="KW-0812">Transmembrane</keyword>
<evidence type="ECO:0000256" key="1">
    <source>
        <dbReference type="SAM" id="MobiDB-lite"/>
    </source>
</evidence>
<reference evidence="3 4" key="1">
    <citation type="journal article" date="2018" name="IMA Fungus">
        <title>IMA Genome-F 9: Draft genome sequence of Annulohypoxylon stygium, Aspergillus mulundensis, Berkeleyomyces basicola (syn. Thielaviopsis basicola), Ceratocystis smalleyi, two Cercospora beticola strains, Coleophoma cylindrospora, Fusarium fracticaudum, Phialophora cf. hyalina, and Morchella septimelata.</title>
        <authorList>
            <person name="Wingfield B.D."/>
            <person name="Bills G.F."/>
            <person name="Dong Y."/>
            <person name="Huang W."/>
            <person name="Nel W.J."/>
            <person name="Swalarsk-Parry B.S."/>
            <person name="Vaghefi N."/>
            <person name="Wilken P.M."/>
            <person name="An Z."/>
            <person name="de Beer Z.W."/>
            <person name="De Vos L."/>
            <person name="Chen L."/>
            <person name="Duong T.A."/>
            <person name="Gao Y."/>
            <person name="Hammerbacher A."/>
            <person name="Kikkert J.R."/>
            <person name="Li Y."/>
            <person name="Li H."/>
            <person name="Li K."/>
            <person name="Li Q."/>
            <person name="Liu X."/>
            <person name="Ma X."/>
            <person name="Naidoo K."/>
            <person name="Pethybridge S.J."/>
            <person name="Sun J."/>
            <person name="Steenkamp E.T."/>
            <person name="van der Nest M.A."/>
            <person name="van Wyk S."/>
            <person name="Wingfield M.J."/>
            <person name="Xiong C."/>
            <person name="Yue Q."/>
            <person name="Zhang X."/>
        </authorList>
    </citation>
    <scope>NUCLEOTIDE SEQUENCE [LARGE SCALE GENOMIC DNA]</scope>
    <source>
        <strain evidence="3 4">BP5796</strain>
    </source>
</reference>